<dbReference type="Proteomes" id="UP000008792">
    <property type="component" value="Unassembled WGS sequence"/>
</dbReference>
<dbReference type="EMBL" id="CH940652">
    <property type="protein sequence ID" value="KRF79057.1"/>
    <property type="molecule type" value="Genomic_DNA"/>
</dbReference>
<dbReference type="Gene3D" id="3.30.497.10">
    <property type="entry name" value="Antithrombin, subunit I, domain 2"/>
    <property type="match status" value="1"/>
</dbReference>
<dbReference type="SMART" id="SM00093">
    <property type="entry name" value="SERPIN"/>
    <property type="match status" value="1"/>
</dbReference>
<dbReference type="SMR" id="A0A0Q9WB75"/>
<dbReference type="Pfam" id="PF00079">
    <property type="entry name" value="Serpin"/>
    <property type="match status" value="1"/>
</dbReference>
<dbReference type="InParanoid" id="A0A0Q9WB75"/>
<evidence type="ECO:0000313" key="7">
    <source>
        <dbReference type="Proteomes" id="UP000008792"/>
    </source>
</evidence>
<reference evidence="6 7" key="1">
    <citation type="journal article" date="2007" name="Nature">
        <title>Evolution of genes and genomes on the Drosophila phylogeny.</title>
        <authorList>
            <consortium name="Drosophila 12 Genomes Consortium"/>
            <person name="Clark A.G."/>
            <person name="Eisen M.B."/>
            <person name="Smith D.R."/>
            <person name="Bergman C.M."/>
            <person name="Oliver B."/>
            <person name="Markow T.A."/>
            <person name="Kaufman T.C."/>
            <person name="Kellis M."/>
            <person name="Gelbart W."/>
            <person name="Iyer V.N."/>
            <person name="Pollard D.A."/>
            <person name="Sackton T.B."/>
            <person name="Larracuente A.M."/>
            <person name="Singh N.D."/>
            <person name="Abad J.P."/>
            <person name="Abt D.N."/>
            <person name="Adryan B."/>
            <person name="Aguade M."/>
            <person name="Akashi H."/>
            <person name="Anderson W.W."/>
            <person name="Aquadro C.F."/>
            <person name="Ardell D.H."/>
            <person name="Arguello R."/>
            <person name="Artieri C.G."/>
            <person name="Barbash D.A."/>
            <person name="Barker D."/>
            <person name="Barsanti P."/>
            <person name="Batterham P."/>
            <person name="Batzoglou S."/>
            <person name="Begun D."/>
            <person name="Bhutkar A."/>
            <person name="Blanco E."/>
            <person name="Bosak S.A."/>
            <person name="Bradley R.K."/>
            <person name="Brand A.D."/>
            <person name="Brent M.R."/>
            <person name="Brooks A.N."/>
            <person name="Brown R.H."/>
            <person name="Butlin R.K."/>
            <person name="Caggese C."/>
            <person name="Calvi B.R."/>
            <person name="Bernardo de Carvalho A."/>
            <person name="Caspi A."/>
            <person name="Castrezana S."/>
            <person name="Celniker S.E."/>
            <person name="Chang J.L."/>
            <person name="Chapple C."/>
            <person name="Chatterji S."/>
            <person name="Chinwalla A."/>
            <person name="Civetta A."/>
            <person name="Clifton S.W."/>
            <person name="Comeron J.M."/>
            <person name="Costello J.C."/>
            <person name="Coyne J.A."/>
            <person name="Daub J."/>
            <person name="David R.G."/>
            <person name="Delcher A.L."/>
            <person name="Delehaunty K."/>
            <person name="Do C.B."/>
            <person name="Ebling H."/>
            <person name="Edwards K."/>
            <person name="Eickbush T."/>
            <person name="Evans J.D."/>
            <person name="Filipski A."/>
            <person name="Findeiss S."/>
            <person name="Freyhult E."/>
            <person name="Fulton L."/>
            <person name="Fulton R."/>
            <person name="Garcia A.C."/>
            <person name="Gardiner A."/>
            <person name="Garfield D.A."/>
            <person name="Garvin B.E."/>
            <person name="Gibson G."/>
            <person name="Gilbert D."/>
            <person name="Gnerre S."/>
            <person name="Godfrey J."/>
            <person name="Good R."/>
            <person name="Gotea V."/>
            <person name="Gravely B."/>
            <person name="Greenberg A.J."/>
            <person name="Griffiths-Jones S."/>
            <person name="Gross S."/>
            <person name="Guigo R."/>
            <person name="Gustafson E.A."/>
            <person name="Haerty W."/>
            <person name="Hahn M.W."/>
            <person name="Halligan D.L."/>
            <person name="Halpern A.L."/>
            <person name="Halter G.M."/>
            <person name="Han M.V."/>
            <person name="Heger A."/>
            <person name="Hillier L."/>
            <person name="Hinrichs A.S."/>
            <person name="Holmes I."/>
            <person name="Hoskins R.A."/>
            <person name="Hubisz M.J."/>
            <person name="Hultmark D."/>
            <person name="Huntley M.A."/>
            <person name="Jaffe D.B."/>
            <person name="Jagadeeshan S."/>
            <person name="Jeck W.R."/>
            <person name="Johnson J."/>
            <person name="Jones C.D."/>
            <person name="Jordan W.C."/>
            <person name="Karpen G.H."/>
            <person name="Kataoka E."/>
            <person name="Keightley P.D."/>
            <person name="Kheradpour P."/>
            <person name="Kirkness E.F."/>
            <person name="Koerich L.B."/>
            <person name="Kristiansen K."/>
            <person name="Kudrna D."/>
            <person name="Kulathinal R.J."/>
            <person name="Kumar S."/>
            <person name="Kwok R."/>
            <person name="Lander E."/>
            <person name="Langley C.H."/>
            <person name="Lapoint R."/>
            <person name="Lazzaro B.P."/>
            <person name="Lee S.J."/>
            <person name="Levesque L."/>
            <person name="Li R."/>
            <person name="Lin C.F."/>
            <person name="Lin M.F."/>
            <person name="Lindblad-Toh K."/>
            <person name="Llopart A."/>
            <person name="Long M."/>
            <person name="Low L."/>
            <person name="Lozovsky E."/>
            <person name="Lu J."/>
            <person name="Luo M."/>
            <person name="Machado C.A."/>
            <person name="Makalowski W."/>
            <person name="Marzo M."/>
            <person name="Matsuda M."/>
            <person name="Matzkin L."/>
            <person name="McAllister B."/>
            <person name="McBride C.S."/>
            <person name="McKernan B."/>
            <person name="McKernan K."/>
            <person name="Mendez-Lago M."/>
            <person name="Minx P."/>
            <person name="Mollenhauer M.U."/>
            <person name="Montooth K."/>
            <person name="Mount S.M."/>
            <person name="Mu X."/>
            <person name="Myers E."/>
            <person name="Negre B."/>
            <person name="Newfeld S."/>
            <person name="Nielsen R."/>
            <person name="Noor M.A."/>
            <person name="O'Grady P."/>
            <person name="Pachter L."/>
            <person name="Papaceit M."/>
            <person name="Parisi M.J."/>
            <person name="Parisi M."/>
            <person name="Parts L."/>
            <person name="Pedersen J.S."/>
            <person name="Pesole G."/>
            <person name="Phillippy A.M."/>
            <person name="Ponting C.P."/>
            <person name="Pop M."/>
            <person name="Porcelli D."/>
            <person name="Powell J.R."/>
            <person name="Prohaska S."/>
            <person name="Pruitt K."/>
            <person name="Puig M."/>
            <person name="Quesneville H."/>
            <person name="Ram K.R."/>
            <person name="Rand D."/>
            <person name="Rasmussen M.D."/>
            <person name="Reed L.K."/>
            <person name="Reenan R."/>
            <person name="Reily A."/>
            <person name="Remington K.A."/>
            <person name="Rieger T.T."/>
            <person name="Ritchie M.G."/>
            <person name="Robin C."/>
            <person name="Rogers Y.H."/>
            <person name="Rohde C."/>
            <person name="Rozas J."/>
            <person name="Rubenfield M.J."/>
            <person name="Ruiz A."/>
            <person name="Russo S."/>
            <person name="Salzberg S.L."/>
            <person name="Sanchez-Gracia A."/>
            <person name="Saranga D.J."/>
            <person name="Sato H."/>
            <person name="Schaeffer S.W."/>
            <person name="Schatz M.C."/>
            <person name="Schlenke T."/>
            <person name="Schwartz R."/>
            <person name="Segarra C."/>
            <person name="Singh R.S."/>
            <person name="Sirot L."/>
            <person name="Sirota M."/>
            <person name="Sisneros N.B."/>
            <person name="Smith C.D."/>
            <person name="Smith T.F."/>
            <person name="Spieth J."/>
            <person name="Stage D.E."/>
            <person name="Stark A."/>
            <person name="Stephan W."/>
            <person name="Strausberg R.L."/>
            <person name="Strempel S."/>
            <person name="Sturgill D."/>
            <person name="Sutton G."/>
            <person name="Sutton G.G."/>
            <person name="Tao W."/>
            <person name="Teichmann S."/>
            <person name="Tobari Y.N."/>
            <person name="Tomimura Y."/>
            <person name="Tsolas J.M."/>
            <person name="Valente V.L."/>
            <person name="Venter E."/>
            <person name="Venter J.C."/>
            <person name="Vicario S."/>
            <person name="Vieira F.G."/>
            <person name="Vilella A.J."/>
            <person name="Villasante A."/>
            <person name="Walenz B."/>
            <person name="Wang J."/>
            <person name="Wasserman M."/>
            <person name="Watts T."/>
            <person name="Wilson D."/>
            <person name="Wilson R.K."/>
            <person name="Wing R.A."/>
            <person name="Wolfner M.F."/>
            <person name="Wong A."/>
            <person name="Wong G.K."/>
            <person name="Wu C.I."/>
            <person name="Wu G."/>
            <person name="Yamamoto D."/>
            <person name="Yang H.P."/>
            <person name="Yang S.P."/>
            <person name="Yorke J.A."/>
            <person name="Yoshida K."/>
            <person name="Zdobnov E."/>
            <person name="Zhang P."/>
            <person name="Zhang Y."/>
            <person name="Zimin A.V."/>
            <person name="Baldwin J."/>
            <person name="Abdouelleil A."/>
            <person name="Abdulkadir J."/>
            <person name="Abebe A."/>
            <person name="Abera B."/>
            <person name="Abreu J."/>
            <person name="Acer S.C."/>
            <person name="Aftuck L."/>
            <person name="Alexander A."/>
            <person name="An P."/>
            <person name="Anderson E."/>
            <person name="Anderson S."/>
            <person name="Arachi H."/>
            <person name="Azer M."/>
            <person name="Bachantsang P."/>
            <person name="Barry A."/>
            <person name="Bayul T."/>
            <person name="Berlin A."/>
            <person name="Bessette D."/>
            <person name="Bloom T."/>
            <person name="Blye J."/>
            <person name="Boguslavskiy L."/>
            <person name="Bonnet C."/>
            <person name="Boukhgalter B."/>
            <person name="Bourzgui I."/>
            <person name="Brown A."/>
            <person name="Cahill P."/>
            <person name="Channer S."/>
            <person name="Cheshatsang Y."/>
            <person name="Chuda L."/>
            <person name="Citroen M."/>
            <person name="Collymore A."/>
            <person name="Cooke P."/>
            <person name="Costello M."/>
            <person name="D'Aco K."/>
            <person name="Daza R."/>
            <person name="De Haan G."/>
            <person name="DeGray S."/>
            <person name="DeMaso C."/>
            <person name="Dhargay N."/>
            <person name="Dooley K."/>
            <person name="Dooley E."/>
            <person name="Doricent M."/>
            <person name="Dorje P."/>
            <person name="Dorjee K."/>
            <person name="Dupes A."/>
            <person name="Elong R."/>
            <person name="Falk J."/>
            <person name="Farina A."/>
            <person name="Faro S."/>
            <person name="Ferguson D."/>
            <person name="Fisher S."/>
            <person name="Foley C.D."/>
            <person name="Franke A."/>
            <person name="Friedrich D."/>
            <person name="Gadbois L."/>
            <person name="Gearin G."/>
            <person name="Gearin C.R."/>
            <person name="Giannoukos G."/>
            <person name="Goode T."/>
            <person name="Graham J."/>
            <person name="Grandbois E."/>
            <person name="Grewal S."/>
            <person name="Gyaltsen K."/>
            <person name="Hafez N."/>
            <person name="Hagos B."/>
            <person name="Hall J."/>
            <person name="Henson C."/>
            <person name="Hollinger A."/>
            <person name="Honan T."/>
            <person name="Huard M.D."/>
            <person name="Hughes L."/>
            <person name="Hurhula B."/>
            <person name="Husby M.E."/>
            <person name="Kamat A."/>
            <person name="Kanga B."/>
            <person name="Kashin S."/>
            <person name="Khazanovich D."/>
            <person name="Kisner P."/>
            <person name="Lance K."/>
            <person name="Lara M."/>
            <person name="Lee W."/>
            <person name="Lennon N."/>
            <person name="Letendre F."/>
            <person name="LeVine R."/>
            <person name="Lipovsky A."/>
            <person name="Liu X."/>
            <person name="Liu J."/>
            <person name="Liu S."/>
            <person name="Lokyitsang T."/>
            <person name="Lokyitsang Y."/>
            <person name="Lubonja R."/>
            <person name="Lui A."/>
            <person name="MacDonald P."/>
            <person name="Magnisalis V."/>
            <person name="Maru K."/>
            <person name="Matthews C."/>
            <person name="McCusker W."/>
            <person name="McDonough S."/>
            <person name="Mehta T."/>
            <person name="Meldrim J."/>
            <person name="Meneus L."/>
            <person name="Mihai O."/>
            <person name="Mihalev A."/>
            <person name="Mihova T."/>
            <person name="Mittelman R."/>
            <person name="Mlenga V."/>
            <person name="Montmayeur A."/>
            <person name="Mulrain L."/>
            <person name="Navidi A."/>
            <person name="Naylor J."/>
            <person name="Negash T."/>
            <person name="Nguyen T."/>
            <person name="Nguyen N."/>
            <person name="Nicol R."/>
            <person name="Norbu C."/>
            <person name="Norbu N."/>
            <person name="Novod N."/>
            <person name="O'Neill B."/>
            <person name="Osman S."/>
            <person name="Markiewicz E."/>
            <person name="Oyono O.L."/>
            <person name="Patti C."/>
            <person name="Phunkhang P."/>
            <person name="Pierre F."/>
            <person name="Priest M."/>
            <person name="Raghuraman S."/>
            <person name="Rege F."/>
            <person name="Reyes R."/>
            <person name="Rise C."/>
            <person name="Rogov P."/>
            <person name="Ross K."/>
            <person name="Ryan E."/>
            <person name="Settipalli S."/>
            <person name="Shea T."/>
            <person name="Sherpa N."/>
            <person name="Shi L."/>
            <person name="Shih D."/>
            <person name="Sparrow T."/>
            <person name="Spaulding J."/>
            <person name="Stalker J."/>
            <person name="Stange-Thomann N."/>
            <person name="Stavropoulos S."/>
            <person name="Stone C."/>
            <person name="Strader C."/>
            <person name="Tesfaye S."/>
            <person name="Thomson T."/>
            <person name="Thoulutsang Y."/>
            <person name="Thoulutsang D."/>
            <person name="Topham K."/>
            <person name="Topping I."/>
            <person name="Tsamla T."/>
            <person name="Vassiliev H."/>
            <person name="Vo A."/>
            <person name="Wangchuk T."/>
            <person name="Wangdi T."/>
            <person name="Weiand M."/>
            <person name="Wilkinson J."/>
            <person name="Wilson A."/>
            <person name="Yadav S."/>
            <person name="Young G."/>
            <person name="Yu Q."/>
            <person name="Zembek L."/>
            <person name="Zhong D."/>
            <person name="Zimmer A."/>
            <person name="Zwirko Z."/>
            <person name="Jaffe D.B."/>
            <person name="Alvarez P."/>
            <person name="Brockman W."/>
            <person name="Butler J."/>
            <person name="Chin C."/>
            <person name="Gnerre S."/>
            <person name="Grabherr M."/>
            <person name="Kleber M."/>
            <person name="Mauceli E."/>
            <person name="MacCallum I."/>
        </authorList>
    </citation>
    <scope>NUCLEOTIDE SEQUENCE [LARGE SCALE GENOMIC DNA]</scope>
    <source>
        <strain evidence="7">Tucson 15010-1051.87</strain>
    </source>
</reference>
<evidence type="ECO:0000313" key="6">
    <source>
        <dbReference type="EMBL" id="KRF79057.1"/>
    </source>
</evidence>
<dbReference type="InterPro" id="IPR042185">
    <property type="entry name" value="Serpin_sf_2"/>
</dbReference>
<evidence type="ECO:0000259" key="5">
    <source>
        <dbReference type="SMART" id="SM00093"/>
    </source>
</evidence>
<keyword evidence="3" id="KW-0722">Serine protease inhibitor</keyword>
<evidence type="ECO:0000256" key="1">
    <source>
        <dbReference type="ARBA" id="ARBA00009500"/>
    </source>
</evidence>
<evidence type="ECO:0000256" key="3">
    <source>
        <dbReference type="ARBA" id="ARBA00022900"/>
    </source>
</evidence>
<dbReference type="InterPro" id="IPR036186">
    <property type="entry name" value="Serpin_sf"/>
</dbReference>
<organism evidence="6 7">
    <name type="scientific">Drosophila virilis</name>
    <name type="common">Fruit fly</name>
    <dbReference type="NCBI Taxonomy" id="7244"/>
    <lineage>
        <taxon>Eukaryota</taxon>
        <taxon>Metazoa</taxon>
        <taxon>Ecdysozoa</taxon>
        <taxon>Arthropoda</taxon>
        <taxon>Hexapoda</taxon>
        <taxon>Insecta</taxon>
        <taxon>Pterygota</taxon>
        <taxon>Neoptera</taxon>
        <taxon>Endopterygota</taxon>
        <taxon>Diptera</taxon>
        <taxon>Brachycera</taxon>
        <taxon>Muscomorpha</taxon>
        <taxon>Ephydroidea</taxon>
        <taxon>Drosophilidae</taxon>
        <taxon>Drosophila</taxon>
    </lineage>
</organism>
<protein>
    <recommendedName>
        <fullName evidence="5">Serpin domain-containing protein</fullName>
    </recommendedName>
</protein>
<dbReference type="PANTHER" id="PTHR11461">
    <property type="entry name" value="SERINE PROTEASE INHIBITOR, SERPIN"/>
    <property type="match status" value="1"/>
</dbReference>
<feature type="domain" description="Serpin" evidence="5">
    <location>
        <begin position="19"/>
        <end position="383"/>
    </location>
</feature>
<dbReference type="GO" id="GO:0005615">
    <property type="term" value="C:extracellular space"/>
    <property type="evidence" value="ECO:0007669"/>
    <property type="project" value="InterPro"/>
</dbReference>
<dbReference type="InterPro" id="IPR042178">
    <property type="entry name" value="Serpin_sf_1"/>
</dbReference>
<sequence length="400" mass="45843">MDEDDGTRTSFNVLSAFSSNLFNQLFIFNPGKNLICAPLAIHTCLGMLRLGAEDGTTTAQELDNSVGFTSRDETEIAEDFHNTLSSYQESSVLHMAYKIYLMHNYEIRQEFHNMLTENFHSEPELINFSENIDAANTINEWVDTKMNHLIKDEVSPEILDDSTRMVLISATHFKAEWSIRFEPKATRREFFYMDDQNKVKVNMMNVFHEYYYAELKDLDAKGLRLTFRNTELQMLIVLPNRKTGLENLLAILSGKPLQNIISMLTLRRVNIKLPKFATEFEQELTPLFMELGVKKVFIDKAELGKMLETNQVLKVSKILHKAYIEFNEEGNQVEPLGEPVVSIVRGKPRNPPPPVNFFADHPFYYAIYDENHGPLLVGGFQVPTPAGCIDNPKKPCSCER</sequence>
<keyword evidence="7" id="KW-1185">Reference proteome</keyword>
<gene>
    <name evidence="6" type="primary">Dvir\GJ25584</name>
    <name evidence="6" type="ORF">Dvir_GJ25584</name>
</gene>
<dbReference type="InterPro" id="IPR000215">
    <property type="entry name" value="Serpin_fam"/>
</dbReference>
<name>A0A0Q9WB75_DROVI</name>
<dbReference type="SUPFAM" id="SSF56574">
    <property type="entry name" value="Serpins"/>
    <property type="match status" value="1"/>
</dbReference>
<dbReference type="AlphaFoldDB" id="A0A0Q9WB75"/>
<dbReference type="CDD" id="cd19601">
    <property type="entry name" value="serpin42Da-like"/>
    <property type="match status" value="1"/>
</dbReference>
<comment type="similarity">
    <text evidence="1 4">Belongs to the serpin family.</text>
</comment>
<proteinExistence type="inferred from homology"/>
<keyword evidence="2" id="KW-0646">Protease inhibitor</keyword>
<dbReference type="OrthoDB" id="671595at2759"/>
<dbReference type="KEGG" id="dvi:26530354"/>
<accession>A0A0Q9WB75</accession>
<dbReference type="GO" id="GO:0004867">
    <property type="term" value="F:serine-type endopeptidase inhibitor activity"/>
    <property type="evidence" value="ECO:0007669"/>
    <property type="project" value="UniProtKB-KW"/>
</dbReference>
<dbReference type="Gene3D" id="2.30.39.10">
    <property type="entry name" value="Alpha-1-antitrypsin, domain 1"/>
    <property type="match status" value="1"/>
</dbReference>
<dbReference type="InterPro" id="IPR023796">
    <property type="entry name" value="Serpin_dom"/>
</dbReference>
<evidence type="ECO:0000256" key="4">
    <source>
        <dbReference type="RuleBase" id="RU000411"/>
    </source>
</evidence>
<evidence type="ECO:0000256" key="2">
    <source>
        <dbReference type="ARBA" id="ARBA00022690"/>
    </source>
</evidence>
<dbReference type="PANTHER" id="PTHR11461:SF211">
    <property type="entry name" value="GH10112P-RELATED"/>
    <property type="match status" value="1"/>
</dbReference>